<evidence type="ECO:0000256" key="1">
    <source>
        <dbReference type="ARBA" id="ARBA00009986"/>
    </source>
</evidence>
<feature type="domain" description="Aldehyde dehydrogenase" evidence="5">
    <location>
        <begin position="22"/>
        <end position="469"/>
    </location>
</feature>
<accession>A0A2S4HLT4</accession>
<dbReference type="AlphaFoldDB" id="A0A2S4HLT4"/>
<dbReference type="FunFam" id="3.40.309.10:FF:000009">
    <property type="entry name" value="Aldehyde dehydrogenase A"/>
    <property type="match status" value="1"/>
</dbReference>
<proteinExistence type="inferred from homology"/>
<evidence type="ECO:0000259" key="5">
    <source>
        <dbReference type="Pfam" id="PF00171"/>
    </source>
</evidence>
<dbReference type="PANTHER" id="PTHR11699">
    <property type="entry name" value="ALDEHYDE DEHYDROGENASE-RELATED"/>
    <property type="match status" value="1"/>
</dbReference>
<sequence length="477" mass="51265">MSQLRATPYTMTINGKGVAGVETMGVVNPASGEVFAQAPVAGAAELDMAVSAAAAAFPKWRATPHKERAAAAINAAKVIAAHADELAEIFTLEQGRPLKFAKEEILGASHWLMSMAKFDIPVDITEDSETRRVEVHHEPLGVVCAIVPWNFPVLLAFWKISHALLTGNVMVLKPSPYTPLAMLKIGEILRDVFPAGVLNIITGGDALGPLMTAHPGFAKISFTGSTATGKRIMASAAQDLKRLTLELGGNDAAIILPDVDVDKVAQELFMGAFYNTAQICIATKRMYVHDDIYDALRDKLHGLAKFLKVGDGMEPDTVFGPVQNKPQYLRVKALMDEARADGLTLLEGRAVPQGSGYFLPLTLVDNPPEDSRVVTEEAFGPILPLLRYSDLDEVIERANNSEYGLAGAVWSSDIDKALAVAKRLDTGTVWINQNLQSTPVTPLGGHKQSGFGVENGMAGLMEFTQPKAIYIPKKAAK</sequence>
<dbReference type="SUPFAM" id="SSF53720">
    <property type="entry name" value="ALDH-like"/>
    <property type="match status" value="1"/>
</dbReference>
<dbReference type="EMBL" id="PQGG01000002">
    <property type="protein sequence ID" value="POP54671.1"/>
    <property type="molecule type" value="Genomic_DNA"/>
</dbReference>
<dbReference type="InterPro" id="IPR016161">
    <property type="entry name" value="Ald_DH/histidinol_DH"/>
</dbReference>
<comment type="similarity">
    <text evidence="1 4">Belongs to the aldehyde dehydrogenase family.</text>
</comment>
<keyword evidence="2 4" id="KW-0560">Oxidoreductase</keyword>
<evidence type="ECO:0000256" key="2">
    <source>
        <dbReference type="ARBA" id="ARBA00023002"/>
    </source>
</evidence>
<dbReference type="OrthoDB" id="9812625at2"/>
<dbReference type="Gene3D" id="3.40.605.10">
    <property type="entry name" value="Aldehyde Dehydrogenase, Chain A, domain 1"/>
    <property type="match status" value="1"/>
</dbReference>
<dbReference type="InterPro" id="IPR044086">
    <property type="entry name" value="LUC3-like"/>
</dbReference>
<evidence type="ECO:0000256" key="4">
    <source>
        <dbReference type="RuleBase" id="RU003345"/>
    </source>
</evidence>
<evidence type="ECO:0000256" key="3">
    <source>
        <dbReference type="PROSITE-ProRule" id="PRU10007"/>
    </source>
</evidence>
<dbReference type="Pfam" id="PF00171">
    <property type="entry name" value="Aldedh"/>
    <property type="match status" value="1"/>
</dbReference>
<dbReference type="InterPro" id="IPR016163">
    <property type="entry name" value="Ald_DH_C"/>
</dbReference>
<dbReference type="InterPro" id="IPR015590">
    <property type="entry name" value="Aldehyde_DH_dom"/>
</dbReference>
<protein>
    <submittedName>
        <fullName evidence="6">Aldehyde dehydrogenase</fullName>
    </submittedName>
</protein>
<gene>
    <name evidence="6" type="ORF">C0068_00185</name>
</gene>
<dbReference type="Proteomes" id="UP000237222">
    <property type="component" value="Unassembled WGS sequence"/>
</dbReference>
<dbReference type="FunFam" id="3.40.605.10:FF:000007">
    <property type="entry name" value="NAD/NADP-dependent betaine aldehyde dehydrogenase"/>
    <property type="match status" value="1"/>
</dbReference>
<organism evidence="6 7">
    <name type="scientific">Zhongshania marina</name>
    <dbReference type="NCBI Taxonomy" id="2304603"/>
    <lineage>
        <taxon>Bacteria</taxon>
        <taxon>Pseudomonadati</taxon>
        <taxon>Pseudomonadota</taxon>
        <taxon>Gammaproteobacteria</taxon>
        <taxon>Cellvibrionales</taxon>
        <taxon>Spongiibacteraceae</taxon>
        <taxon>Zhongshania</taxon>
    </lineage>
</organism>
<evidence type="ECO:0000313" key="7">
    <source>
        <dbReference type="Proteomes" id="UP000237222"/>
    </source>
</evidence>
<feature type="active site" evidence="3">
    <location>
        <position position="246"/>
    </location>
</feature>
<evidence type="ECO:0000313" key="6">
    <source>
        <dbReference type="EMBL" id="POP54671.1"/>
    </source>
</evidence>
<dbReference type="Gene3D" id="3.40.309.10">
    <property type="entry name" value="Aldehyde Dehydrogenase, Chain A, domain 2"/>
    <property type="match status" value="1"/>
</dbReference>
<dbReference type="GO" id="GO:0016620">
    <property type="term" value="F:oxidoreductase activity, acting on the aldehyde or oxo group of donors, NAD or NADP as acceptor"/>
    <property type="evidence" value="ECO:0007669"/>
    <property type="project" value="InterPro"/>
</dbReference>
<dbReference type="CDD" id="cd07106">
    <property type="entry name" value="ALDH_AldA-AAD23400"/>
    <property type="match status" value="1"/>
</dbReference>
<name>A0A2S4HLT4_9GAMM</name>
<dbReference type="InterPro" id="IPR029510">
    <property type="entry name" value="Ald_DH_CS_GLU"/>
</dbReference>
<dbReference type="RefSeq" id="WP_103682475.1">
    <property type="nucleotide sequence ID" value="NZ_PQGG01000002.1"/>
</dbReference>
<dbReference type="InterPro" id="IPR016162">
    <property type="entry name" value="Ald_DH_N"/>
</dbReference>
<comment type="caution">
    <text evidence="6">The sequence shown here is derived from an EMBL/GenBank/DDBJ whole genome shotgun (WGS) entry which is preliminary data.</text>
</comment>
<reference evidence="6 7" key="1">
    <citation type="submission" date="2018-01" db="EMBL/GenBank/DDBJ databases">
        <authorList>
            <person name="Yu X.-D."/>
        </authorList>
    </citation>
    <scope>NUCLEOTIDE SEQUENCE [LARGE SCALE GENOMIC DNA]</scope>
    <source>
        <strain evidence="6 7">ZX-21</strain>
    </source>
</reference>
<dbReference type="PROSITE" id="PS00687">
    <property type="entry name" value="ALDEHYDE_DEHYDR_GLU"/>
    <property type="match status" value="1"/>
</dbReference>